<feature type="compositionally biased region" description="Basic and acidic residues" evidence="1">
    <location>
        <begin position="77"/>
        <end position="88"/>
    </location>
</feature>
<evidence type="ECO:0000256" key="1">
    <source>
        <dbReference type="SAM" id="MobiDB-lite"/>
    </source>
</evidence>
<dbReference type="AlphaFoldDB" id="A0A0R3TZP0"/>
<dbReference type="EMBL" id="UZAE01015265">
    <property type="protein sequence ID" value="VDO15545.1"/>
    <property type="molecule type" value="Genomic_DNA"/>
</dbReference>
<proteinExistence type="predicted"/>
<feature type="compositionally biased region" description="Low complexity" evidence="1">
    <location>
        <begin position="67"/>
        <end position="76"/>
    </location>
</feature>
<name>A0A0R3TZP0_RODNA</name>
<sequence>MAGRFSTTDAPTINFDRKTSNTPPSVHGVDSRSSPPASVSGSGDVKKDDSDESSTATTQSAQENSQQRRWQQQQQRQQEKNEVDKNVE</sequence>
<protein>
    <submittedName>
        <fullName evidence="2 4">Uncharacterized protein</fullName>
    </submittedName>
</protein>
<dbReference type="OrthoDB" id="6155318at2759"/>
<feature type="compositionally biased region" description="Polar residues" evidence="1">
    <location>
        <begin position="55"/>
        <end position="65"/>
    </location>
</feature>
<evidence type="ECO:0000313" key="3">
    <source>
        <dbReference type="Proteomes" id="UP000278807"/>
    </source>
</evidence>
<feature type="compositionally biased region" description="Low complexity" evidence="1">
    <location>
        <begin position="31"/>
        <end position="43"/>
    </location>
</feature>
<reference evidence="2 3" key="2">
    <citation type="submission" date="2018-11" db="EMBL/GenBank/DDBJ databases">
        <authorList>
            <consortium name="Pathogen Informatics"/>
        </authorList>
    </citation>
    <scope>NUCLEOTIDE SEQUENCE [LARGE SCALE GENOMIC DNA]</scope>
</reference>
<reference evidence="4" key="1">
    <citation type="submission" date="2017-02" db="UniProtKB">
        <authorList>
            <consortium name="WormBaseParasite"/>
        </authorList>
    </citation>
    <scope>IDENTIFICATION</scope>
</reference>
<keyword evidence="3" id="KW-1185">Reference proteome</keyword>
<feature type="region of interest" description="Disordered" evidence="1">
    <location>
        <begin position="1"/>
        <end position="88"/>
    </location>
</feature>
<evidence type="ECO:0000313" key="4">
    <source>
        <dbReference type="WBParaSite" id="HNAJ_0001333901-mRNA-1"/>
    </source>
</evidence>
<feature type="compositionally biased region" description="Polar residues" evidence="1">
    <location>
        <begin position="1"/>
        <end position="11"/>
    </location>
</feature>
<gene>
    <name evidence="2" type="ORF">HNAJ_LOCUS13313</name>
</gene>
<organism evidence="4">
    <name type="scientific">Rodentolepis nana</name>
    <name type="common">Dwarf tapeworm</name>
    <name type="synonym">Hymenolepis nana</name>
    <dbReference type="NCBI Taxonomy" id="102285"/>
    <lineage>
        <taxon>Eukaryota</taxon>
        <taxon>Metazoa</taxon>
        <taxon>Spiralia</taxon>
        <taxon>Lophotrochozoa</taxon>
        <taxon>Platyhelminthes</taxon>
        <taxon>Cestoda</taxon>
        <taxon>Eucestoda</taxon>
        <taxon>Cyclophyllidea</taxon>
        <taxon>Hymenolepididae</taxon>
        <taxon>Rodentolepis</taxon>
    </lineage>
</organism>
<dbReference type="Proteomes" id="UP000278807">
    <property type="component" value="Unassembled WGS sequence"/>
</dbReference>
<dbReference type="WBParaSite" id="HNAJ_0001333901-mRNA-1">
    <property type="protein sequence ID" value="HNAJ_0001333901-mRNA-1"/>
    <property type="gene ID" value="HNAJ_0001333901"/>
</dbReference>
<accession>A0A0R3TZP0</accession>
<evidence type="ECO:0000313" key="2">
    <source>
        <dbReference type="EMBL" id="VDO15545.1"/>
    </source>
</evidence>